<sequence length="143" mass="16184">MTLFGFISSQNLKQSIDMQYKQESEAALNQTITSFENSFSTIENSLIQLGRTLNIQSASNNENINLFFNTYQSILPPSSTLVYGVINGKIYRGVNKEIAESFNPTERVWYKVALENKGAVNWTDPYLDYSTQEIVISASLYVD</sequence>
<dbReference type="Gene3D" id="3.30.450.20">
    <property type="entry name" value="PAS domain"/>
    <property type="match status" value="1"/>
</dbReference>
<reference evidence="1 2" key="1">
    <citation type="submission" date="2017-10" db="EMBL/GenBank/DDBJ databases">
        <title>Extensive intraspecific genome diversity in a model arbuscular mycorrhizal fungus.</title>
        <authorList>
            <person name="Chen E.C.H."/>
            <person name="Morin E."/>
            <person name="Baudet D."/>
            <person name="Noel J."/>
            <person name="Ndikumana S."/>
            <person name="Charron P."/>
            <person name="St-Onge C."/>
            <person name="Giorgi J."/>
            <person name="Grigoriev I.V."/>
            <person name="Roux C."/>
            <person name="Martin F.M."/>
            <person name="Corradi N."/>
        </authorList>
    </citation>
    <scope>NUCLEOTIDE SEQUENCE [LARGE SCALE GENOMIC DNA]</scope>
    <source>
        <strain evidence="1 2">A1</strain>
    </source>
</reference>
<dbReference type="Proteomes" id="UP000232688">
    <property type="component" value="Unassembled WGS sequence"/>
</dbReference>
<dbReference type="InterPro" id="IPR029151">
    <property type="entry name" value="Sensor-like_sf"/>
</dbReference>
<dbReference type="SUPFAM" id="SSF103190">
    <property type="entry name" value="Sensory domain-like"/>
    <property type="match status" value="1"/>
</dbReference>
<gene>
    <name evidence="1" type="ORF">RhiirA1_481779</name>
</gene>
<protein>
    <submittedName>
        <fullName evidence="1">Uncharacterized protein</fullName>
    </submittedName>
</protein>
<organism evidence="1 2">
    <name type="scientific">Rhizophagus irregularis</name>
    <dbReference type="NCBI Taxonomy" id="588596"/>
    <lineage>
        <taxon>Eukaryota</taxon>
        <taxon>Fungi</taxon>
        <taxon>Fungi incertae sedis</taxon>
        <taxon>Mucoromycota</taxon>
        <taxon>Glomeromycotina</taxon>
        <taxon>Glomeromycetes</taxon>
        <taxon>Glomerales</taxon>
        <taxon>Glomeraceae</taxon>
        <taxon>Rhizophagus</taxon>
    </lineage>
</organism>
<accession>A0A2N0QMP6</accession>
<evidence type="ECO:0000313" key="1">
    <source>
        <dbReference type="EMBL" id="PKC52323.1"/>
    </source>
</evidence>
<feature type="non-terminal residue" evidence="1">
    <location>
        <position position="143"/>
    </location>
</feature>
<comment type="caution">
    <text evidence="1">The sequence shown here is derived from an EMBL/GenBank/DDBJ whole genome shotgun (WGS) entry which is preliminary data.</text>
</comment>
<evidence type="ECO:0000313" key="2">
    <source>
        <dbReference type="Proteomes" id="UP000232688"/>
    </source>
</evidence>
<proteinExistence type="predicted"/>
<name>A0A2N0QMP6_9GLOM</name>
<dbReference type="EMBL" id="LLXH01005992">
    <property type="protein sequence ID" value="PKC52323.1"/>
    <property type="molecule type" value="Genomic_DNA"/>
</dbReference>
<dbReference type="VEuPathDB" id="FungiDB:RhiirA1_481779"/>
<dbReference type="AlphaFoldDB" id="A0A2N0QMP6"/>
<reference evidence="1 2" key="2">
    <citation type="submission" date="2017-10" db="EMBL/GenBank/DDBJ databases">
        <title>Genome analyses suggest a sexual origin of heterokaryosis in a supposedly ancient asexual fungus.</title>
        <authorList>
            <person name="Corradi N."/>
            <person name="Sedzielewska K."/>
            <person name="Noel J."/>
            <person name="Charron P."/>
            <person name="Farinelli L."/>
            <person name="Marton T."/>
            <person name="Kruger M."/>
            <person name="Pelin A."/>
            <person name="Brachmann A."/>
            <person name="Corradi N."/>
        </authorList>
    </citation>
    <scope>NUCLEOTIDE SEQUENCE [LARGE SCALE GENOMIC DNA]</scope>
    <source>
        <strain evidence="1 2">A1</strain>
    </source>
</reference>